<organism evidence="2 3">
    <name type="scientific">Nonlabens spongiae</name>
    <dbReference type="NCBI Taxonomy" id="331648"/>
    <lineage>
        <taxon>Bacteria</taxon>
        <taxon>Pseudomonadati</taxon>
        <taxon>Bacteroidota</taxon>
        <taxon>Flavobacteriia</taxon>
        <taxon>Flavobacteriales</taxon>
        <taxon>Flavobacteriaceae</taxon>
        <taxon>Nonlabens</taxon>
    </lineage>
</organism>
<gene>
    <name evidence="2" type="ORF">BST97_12035</name>
</gene>
<evidence type="ECO:0000256" key="1">
    <source>
        <dbReference type="SAM" id="Phobius"/>
    </source>
</evidence>
<evidence type="ECO:0008006" key="4">
    <source>
        <dbReference type="Google" id="ProtNLM"/>
    </source>
</evidence>
<keyword evidence="1" id="KW-0472">Membrane</keyword>
<dbReference type="Proteomes" id="UP000193431">
    <property type="component" value="Chromosome"/>
</dbReference>
<dbReference type="AlphaFoldDB" id="A0A1W6MM36"/>
<keyword evidence="3" id="KW-1185">Reference proteome</keyword>
<evidence type="ECO:0000313" key="2">
    <source>
        <dbReference type="EMBL" id="ARN78661.1"/>
    </source>
</evidence>
<keyword evidence="1" id="KW-0812">Transmembrane</keyword>
<dbReference type="STRING" id="331648.BST97_12035"/>
<accession>A0A1W6MM36</accession>
<evidence type="ECO:0000313" key="3">
    <source>
        <dbReference type="Proteomes" id="UP000193431"/>
    </source>
</evidence>
<keyword evidence="1" id="KW-1133">Transmembrane helix</keyword>
<protein>
    <recommendedName>
        <fullName evidence="4">Signal peptidase</fullName>
    </recommendedName>
</protein>
<feature type="transmembrane region" description="Helical" evidence="1">
    <location>
        <begin position="38"/>
        <end position="55"/>
    </location>
</feature>
<dbReference type="EMBL" id="CP019344">
    <property type="protein sequence ID" value="ARN78661.1"/>
    <property type="molecule type" value="Genomic_DNA"/>
</dbReference>
<reference evidence="2 3" key="1">
    <citation type="submission" date="2016-11" db="EMBL/GenBank/DDBJ databases">
        <title>Trade-off between light-utilization and light-protection in marine flavobacteria.</title>
        <authorList>
            <person name="Kumagai Y."/>
        </authorList>
    </citation>
    <scope>NUCLEOTIDE SEQUENCE [LARGE SCALE GENOMIC DNA]</scope>
    <source>
        <strain evidence="2 3">JCM 13191</strain>
    </source>
</reference>
<name>A0A1W6MM36_9FLAO</name>
<sequence>MLISNLYLHVLLLVQGPPSPPPPGAPTPPGLRVPIDENIWVLVLAAVAIIVYAVAKKRFKFS</sequence>
<proteinExistence type="predicted"/>